<dbReference type="Pfam" id="PF22679">
    <property type="entry name" value="T1R_D3-like"/>
    <property type="match status" value="1"/>
</dbReference>
<dbReference type="Pfam" id="PF04313">
    <property type="entry name" value="HSDR_N"/>
    <property type="match status" value="1"/>
</dbReference>
<dbReference type="GO" id="GO:0009035">
    <property type="term" value="F:type I site-specific deoxyribonuclease activity"/>
    <property type="evidence" value="ECO:0007669"/>
    <property type="project" value="UniProtKB-EC"/>
</dbReference>
<organism evidence="12 13">
    <name type="scientific">Rubrivivax rivuli</name>
    <dbReference type="NCBI Taxonomy" id="1862385"/>
    <lineage>
        <taxon>Bacteria</taxon>
        <taxon>Pseudomonadati</taxon>
        <taxon>Pseudomonadota</taxon>
        <taxon>Betaproteobacteria</taxon>
        <taxon>Burkholderiales</taxon>
        <taxon>Sphaerotilaceae</taxon>
        <taxon>Rubrivivax</taxon>
    </lineage>
</organism>
<sequence>MKAVDESIVEQATLEWLAGLGFSTIHGDDLSPGADDDAPRRRYSDVVLKPRLRDAVVRLNPSLTPKEVETATVAVSTYASQSVVDGNKELYDWLRNGVPVDRVESDGRRTVVRARVIDFEGGNDLLAVQQFTVHGQKIRRPDVVLFVNGLPLVVIELKNPADINADIEAAYNQIQTYKVDIPQLFFFNLLNVISDGTVARYGSVTADLSRHSRWRLLDGKKVGKGQLELEVLIRGLMDEATLLSFFRGFVAFGGANGGATYKIIAQWHQYHGVLRAVERALSALDKRDGKGGVIWFTQGSGKSLLALFYVMALRDRPEFENPTIVLVTDRKDLDGQLFETFADCAVSLRATAQQATDRDDLRDKLSSIEAGGVFFTTINKFAPDPGQNNVPELCPRSNVIVIADEAHRTQYGFKATLDTKTGKTKYGLAKYMHQALPNAIYLGMTGTPISLDDRDTEGVFGTYVDVYDMIAAQEDEAVVPVSYESRIIELRFNEAEKQALMDEFLDATDDEDESAQSKTASRLTRLEAIAMAEGRLETLAKDFVAHWETRKESIAGKAMIVAISREACVRLYDEIVKLRPEWHSTDVLAGRIKIVMTAVSSDPPQYQPHRLDPKQFKQIEKRFKDADDPLEIVIVRDMWLTGFDAPPVNTLYVDKPMQGHGLMQAIARTNRVWRDKPGGLIVDYIGIGEELKKAIKQYTRDANNDKEPVDTSGQALKILLDTVDVIRKEFFHGFDYTGFQNPKVALSLLGPAMEHLLLVDPETDEKGRNRGVRSFLDQVAKLTKAQALAGTLDAAMALREEIAFFQALRVSLIKLTRAGEWRSKVEKEAALRQLVAKGVLVEGVNDIFATLGLGKPDISVLDEAFLAQIQAMPTKNLAAELLERLIADQVKARGRKNAIQGKEFTAKLEEAITKYQNRALTTVEVIEELIKLAKEINGSKPPEEMSEEEFAFYQALIENESAVRELGHPVLRALAHELTDKLRKSATINWQNRKSARAKMIAMVKVLLAKHKYPPDKAAEATEKVIAQAELLADTWAFEQP</sequence>
<evidence type="ECO:0000259" key="11">
    <source>
        <dbReference type="PROSITE" id="PS51192"/>
    </source>
</evidence>
<comment type="caution">
    <text evidence="12">The sequence shown here is derived from an EMBL/GenBank/DDBJ whole genome shotgun (WGS) entry which is preliminary data.</text>
</comment>
<evidence type="ECO:0000256" key="6">
    <source>
        <dbReference type="ARBA" id="ARBA00022759"/>
    </source>
</evidence>
<dbReference type="PROSITE" id="PS51192">
    <property type="entry name" value="HELICASE_ATP_BIND_1"/>
    <property type="match status" value="1"/>
</dbReference>
<gene>
    <name evidence="12" type="ORF">EOE66_16600</name>
</gene>
<comment type="catalytic activity">
    <reaction evidence="1 10">
        <text>Endonucleolytic cleavage of DNA to give random double-stranded fragments with terminal 5'-phosphates, ATP is simultaneously hydrolyzed.</text>
        <dbReference type="EC" id="3.1.21.3"/>
    </reaction>
</comment>
<dbReference type="CDD" id="cd22332">
    <property type="entry name" value="HsdR_N"/>
    <property type="match status" value="1"/>
</dbReference>
<dbReference type="AlphaFoldDB" id="A0A437RC03"/>
<keyword evidence="7 10" id="KW-0378">Hydrolase</keyword>
<keyword evidence="3" id="KW-0540">Nuclease</keyword>
<evidence type="ECO:0000256" key="10">
    <source>
        <dbReference type="RuleBase" id="RU364115"/>
    </source>
</evidence>
<protein>
    <recommendedName>
        <fullName evidence="10">Type I restriction enzyme endonuclease subunit</fullName>
        <shortName evidence="10">R protein</shortName>
        <ecNumber evidence="10">3.1.21.3</ecNumber>
    </recommendedName>
</protein>
<feature type="domain" description="Helicase ATP-binding" evidence="11">
    <location>
        <begin position="283"/>
        <end position="466"/>
    </location>
</feature>
<keyword evidence="8 10" id="KW-0067">ATP-binding</keyword>
<dbReference type="Gene3D" id="3.40.50.300">
    <property type="entry name" value="P-loop containing nucleotide triphosphate hydrolases"/>
    <property type="match status" value="3"/>
</dbReference>
<dbReference type="OrthoDB" id="9758243at2"/>
<evidence type="ECO:0000256" key="4">
    <source>
        <dbReference type="ARBA" id="ARBA00022741"/>
    </source>
</evidence>
<comment type="similarity">
    <text evidence="2 10">Belongs to the HsdR family.</text>
</comment>
<evidence type="ECO:0000313" key="13">
    <source>
        <dbReference type="Proteomes" id="UP000285575"/>
    </source>
</evidence>
<dbReference type="Pfam" id="PF11867">
    <property type="entry name" value="T1RH-like_C"/>
    <property type="match status" value="1"/>
</dbReference>
<dbReference type="RefSeq" id="WP_128229848.1">
    <property type="nucleotide sequence ID" value="NZ_SACR01000005.1"/>
</dbReference>
<dbReference type="NCBIfam" id="TIGR00348">
    <property type="entry name" value="hsdR"/>
    <property type="match status" value="1"/>
</dbReference>
<dbReference type="EMBL" id="SACR01000005">
    <property type="protein sequence ID" value="RVU44300.1"/>
    <property type="molecule type" value="Genomic_DNA"/>
</dbReference>
<dbReference type="Gene3D" id="3.90.1570.50">
    <property type="match status" value="1"/>
</dbReference>
<dbReference type="InterPro" id="IPR040980">
    <property type="entry name" value="SWI2_SNF2"/>
</dbReference>
<dbReference type="PANTHER" id="PTHR30195:SF15">
    <property type="entry name" value="TYPE I RESTRICTION ENZYME HINDI ENDONUCLEASE SUBUNIT"/>
    <property type="match status" value="1"/>
</dbReference>
<reference evidence="12 13" key="1">
    <citation type="submission" date="2019-01" db="EMBL/GenBank/DDBJ databases">
        <authorList>
            <person name="Chen W.-M."/>
        </authorList>
    </citation>
    <scope>NUCLEOTIDE SEQUENCE [LARGE SCALE GENOMIC DNA]</scope>
    <source>
        <strain evidence="12 13">KYPY4</strain>
    </source>
</reference>
<dbReference type="InterPro" id="IPR014001">
    <property type="entry name" value="Helicase_ATP-bd"/>
</dbReference>
<dbReference type="SMART" id="SM00487">
    <property type="entry name" value="DEXDc"/>
    <property type="match status" value="1"/>
</dbReference>
<accession>A0A437RC03</accession>
<dbReference type="Pfam" id="PF18766">
    <property type="entry name" value="SWI2_SNF2"/>
    <property type="match status" value="1"/>
</dbReference>
<evidence type="ECO:0000313" key="12">
    <source>
        <dbReference type="EMBL" id="RVU44300.1"/>
    </source>
</evidence>
<dbReference type="InterPro" id="IPR007409">
    <property type="entry name" value="Restrct_endonuc_type1_HsdR_N"/>
</dbReference>
<dbReference type="InterPro" id="IPR051268">
    <property type="entry name" value="Type-I_R_enzyme_R_subunit"/>
</dbReference>
<keyword evidence="5 10" id="KW-0680">Restriction system</keyword>
<dbReference type="SUPFAM" id="SSF52540">
    <property type="entry name" value="P-loop containing nucleoside triphosphate hydrolases"/>
    <property type="match status" value="2"/>
</dbReference>
<evidence type="ECO:0000256" key="3">
    <source>
        <dbReference type="ARBA" id="ARBA00022722"/>
    </source>
</evidence>
<dbReference type="EC" id="3.1.21.3" evidence="10"/>
<dbReference type="PANTHER" id="PTHR30195">
    <property type="entry name" value="TYPE I SITE-SPECIFIC DEOXYRIBONUCLEASE PROTEIN SUBUNIT M AND R"/>
    <property type="match status" value="1"/>
</dbReference>
<evidence type="ECO:0000256" key="5">
    <source>
        <dbReference type="ARBA" id="ARBA00022747"/>
    </source>
</evidence>
<evidence type="ECO:0000256" key="2">
    <source>
        <dbReference type="ARBA" id="ARBA00008598"/>
    </source>
</evidence>
<dbReference type="Proteomes" id="UP000285575">
    <property type="component" value="Unassembled WGS sequence"/>
</dbReference>
<evidence type="ECO:0000256" key="7">
    <source>
        <dbReference type="ARBA" id="ARBA00022801"/>
    </source>
</evidence>
<comment type="function">
    <text evidence="10">Subunit R is required for both nuclease and ATPase activities, but not for modification.</text>
</comment>
<dbReference type="InterPro" id="IPR027417">
    <property type="entry name" value="P-loop_NTPase"/>
</dbReference>
<keyword evidence="6 12" id="KW-0255">Endonuclease</keyword>
<evidence type="ECO:0000256" key="9">
    <source>
        <dbReference type="ARBA" id="ARBA00023125"/>
    </source>
</evidence>
<keyword evidence="13" id="KW-1185">Reference proteome</keyword>
<evidence type="ECO:0000256" key="1">
    <source>
        <dbReference type="ARBA" id="ARBA00000851"/>
    </source>
</evidence>
<dbReference type="InterPro" id="IPR004473">
    <property type="entry name" value="Restrct_endonuc_typeI_HsdR"/>
</dbReference>
<dbReference type="GO" id="GO:0005524">
    <property type="term" value="F:ATP binding"/>
    <property type="evidence" value="ECO:0007669"/>
    <property type="project" value="UniProtKB-KW"/>
</dbReference>
<name>A0A437RC03_9BURK</name>
<keyword evidence="4 10" id="KW-0547">Nucleotide-binding</keyword>
<dbReference type="InterPro" id="IPR055180">
    <property type="entry name" value="HsdR_RecA-like_helicase_dom_2"/>
</dbReference>
<proteinExistence type="inferred from homology"/>
<dbReference type="InterPro" id="IPR021810">
    <property type="entry name" value="T1RH-like_C"/>
</dbReference>
<evidence type="ECO:0000256" key="8">
    <source>
        <dbReference type="ARBA" id="ARBA00022840"/>
    </source>
</evidence>
<comment type="subunit">
    <text evidence="10">The type I restriction/modification system is composed of three polypeptides R, M and S.</text>
</comment>
<keyword evidence="9 10" id="KW-0238">DNA-binding</keyword>
<dbReference type="CDD" id="cd18800">
    <property type="entry name" value="SF2_C_EcoR124I-like"/>
    <property type="match status" value="1"/>
</dbReference>
<dbReference type="GO" id="GO:0009307">
    <property type="term" value="P:DNA restriction-modification system"/>
    <property type="evidence" value="ECO:0007669"/>
    <property type="project" value="UniProtKB-KW"/>
</dbReference>
<dbReference type="GO" id="GO:0003677">
    <property type="term" value="F:DNA binding"/>
    <property type="evidence" value="ECO:0007669"/>
    <property type="project" value="UniProtKB-KW"/>
</dbReference>